<dbReference type="Pfam" id="PF05721">
    <property type="entry name" value="PhyH"/>
    <property type="match status" value="1"/>
</dbReference>
<dbReference type="AlphaFoldDB" id="A0A1X7UI59"/>
<comment type="cofactor">
    <cofactor evidence="1">
        <name>Fe cation</name>
        <dbReference type="ChEBI" id="CHEBI:24875"/>
    </cofactor>
</comment>
<dbReference type="GO" id="GO:0016491">
    <property type="term" value="F:oxidoreductase activity"/>
    <property type="evidence" value="ECO:0007669"/>
    <property type="project" value="UniProtKB-ARBA"/>
</dbReference>
<keyword evidence="3" id="KW-1185">Reference proteome</keyword>
<evidence type="ECO:0000313" key="2">
    <source>
        <dbReference type="EnsemblMetazoa" id="Aqu2.1.27156_001"/>
    </source>
</evidence>
<accession>A0A1X7UI59</accession>
<dbReference type="KEGG" id="aqu:105313390"/>
<evidence type="ECO:0000313" key="3">
    <source>
        <dbReference type="Proteomes" id="UP000007879"/>
    </source>
</evidence>
<evidence type="ECO:0008006" key="4">
    <source>
        <dbReference type="Google" id="ProtNLM"/>
    </source>
</evidence>
<dbReference type="OrthoDB" id="445007at2759"/>
<dbReference type="InterPro" id="IPR008775">
    <property type="entry name" value="Phytyl_CoA_dOase-like"/>
</dbReference>
<name>A0A1X7UI59_AMPQE</name>
<dbReference type="GO" id="GO:0046872">
    <property type="term" value="F:metal ion binding"/>
    <property type="evidence" value="ECO:0007669"/>
    <property type="project" value="UniProtKB-ARBA"/>
</dbReference>
<dbReference type="Gene3D" id="2.60.120.620">
    <property type="entry name" value="q2cbj1_9rhob like domain"/>
    <property type="match status" value="1"/>
</dbReference>
<organism evidence="2">
    <name type="scientific">Amphimedon queenslandica</name>
    <name type="common">Sponge</name>
    <dbReference type="NCBI Taxonomy" id="400682"/>
    <lineage>
        <taxon>Eukaryota</taxon>
        <taxon>Metazoa</taxon>
        <taxon>Porifera</taxon>
        <taxon>Demospongiae</taxon>
        <taxon>Heteroscleromorpha</taxon>
        <taxon>Haplosclerida</taxon>
        <taxon>Niphatidae</taxon>
        <taxon>Amphimedon</taxon>
    </lineage>
</organism>
<protein>
    <recommendedName>
        <fullName evidence="4">Fe2OG dioxygenase domain-containing protein</fullName>
    </recommendedName>
</protein>
<reference evidence="3" key="1">
    <citation type="journal article" date="2010" name="Nature">
        <title>The Amphimedon queenslandica genome and the evolution of animal complexity.</title>
        <authorList>
            <person name="Srivastava M."/>
            <person name="Simakov O."/>
            <person name="Chapman J."/>
            <person name="Fahey B."/>
            <person name="Gauthier M.E."/>
            <person name="Mitros T."/>
            <person name="Richards G.S."/>
            <person name="Conaco C."/>
            <person name="Dacre M."/>
            <person name="Hellsten U."/>
            <person name="Larroux C."/>
            <person name="Putnam N.H."/>
            <person name="Stanke M."/>
            <person name="Adamska M."/>
            <person name="Darling A."/>
            <person name="Degnan S.M."/>
            <person name="Oakley T.H."/>
            <person name="Plachetzki D.C."/>
            <person name="Zhai Y."/>
            <person name="Adamski M."/>
            <person name="Calcino A."/>
            <person name="Cummins S.F."/>
            <person name="Goodstein D.M."/>
            <person name="Harris C."/>
            <person name="Jackson D.J."/>
            <person name="Leys S.P."/>
            <person name="Shu S."/>
            <person name="Woodcroft B.J."/>
            <person name="Vervoort M."/>
            <person name="Kosik K.S."/>
            <person name="Manning G."/>
            <person name="Degnan B.M."/>
            <person name="Rokhsar D.S."/>
        </authorList>
    </citation>
    <scope>NUCLEOTIDE SEQUENCE [LARGE SCALE GENOMIC DNA]</scope>
</reference>
<dbReference type="InParanoid" id="A0A1X7UI59"/>
<dbReference type="STRING" id="400682.A0A1X7UI59"/>
<dbReference type="EnsemblMetazoa" id="Aqu2.1.27156_001">
    <property type="protein sequence ID" value="Aqu2.1.27156_001"/>
    <property type="gene ID" value="Aqu2.1.27156"/>
</dbReference>
<proteinExistence type="predicted"/>
<dbReference type="Proteomes" id="UP000007879">
    <property type="component" value="Unassembled WGS sequence"/>
</dbReference>
<dbReference type="eggNOG" id="KOG3290">
    <property type="taxonomic scope" value="Eukaryota"/>
</dbReference>
<sequence>MTAISSCTCVERSSPFSPSSLTYPEWRHGTDNTEGFARDGFVVVRGLFSQEEVEETKQQISRIISDWYERFRTSGTEGLEHEEVVNRLPSVKSGESSSIDPELEVRKLYRIAAHFEFFAKQCCHSRIVSIINLLLGNDIKLLQSMALLKPPGSGEKRWHQDNAYFRLAPSSVIGCWIALDPASCANGCMHVLPSSHGTGLFEHGVPNDESDASFIEYGMSQYPKPEEVIPVILEPGDALIFHGELAHYTPPNVSQLRRRSVQYHYAASCCKFIKCPRDEEIIRTSTMKEQPETKPHYFDCDPSCHEATYFHYRKAEVLVSGREYGNDYI</sequence>
<dbReference type="EnsemblMetazoa" id="XM_019998603.1">
    <property type="protein sequence ID" value="XP_019854162.1"/>
    <property type="gene ID" value="LOC105313390"/>
</dbReference>
<dbReference type="SUPFAM" id="SSF51197">
    <property type="entry name" value="Clavaminate synthase-like"/>
    <property type="match status" value="1"/>
</dbReference>
<evidence type="ECO:0000256" key="1">
    <source>
        <dbReference type="ARBA" id="ARBA00001962"/>
    </source>
</evidence>
<dbReference type="PANTHER" id="PTHR20883:SF48">
    <property type="entry name" value="ECTOINE DIOXYGENASE"/>
    <property type="match status" value="1"/>
</dbReference>
<reference evidence="2" key="2">
    <citation type="submission" date="2017-05" db="UniProtKB">
        <authorList>
            <consortium name="EnsemblMetazoa"/>
        </authorList>
    </citation>
    <scope>IDENTIFICATION</scope>
</reference>
<gene>
    <name evidence="2" type="primary">105313390</name>
</gene>
<dbReference type="PANTHER" id="PTHR20883">
    <property type="entry name" value="PHYTANOYL-COA DIOXYGENASE DOMAIN CONTAINING 1"/>
    <property type="match status" value="1"/>
</dbReference>